<dbReference type="InterPro" id="IPR050194">
    <property type="entry name" value="Glycosyltransferase_grp1"/>
</dbReference>
<evidence type="ECO:0000313" key="6">
    <source>
        <dbReference type="Proteomes" id="UP001500540"/>
    </source>
</evidence>
<dbReference type="Pfam" id="PF00534">
    <property type="entry name" value="Glycos_transf_1"/>
    <property type="match status" value="1"/>
</dbReference>
<dbReference type="PANTHER" id="PTHR45947:SF3">
    <property type="entry name" value="SULFOQUINOVOSYL TRANSFERASE SQD2"/>
    <property type="match status" value="1"/>
</dbReference>
<dbReference type="Gene3D" id="3.90.550.10">
    <property type="entry name" value="Spore Coat Polysaccharide Biosynthesis Protein SpsA, Chain A"/>
    <property type="match status" value="1"/>
</dbReference>
<keyword evidence="6" id="KW-1185">Reference proteome</keyword>
<evidence type="ECO:0000259" key="4">
    <source>
        <dbReference type="Pfam" id="PF00535"/>
    </source>
</evidence>
<dbReference type="Gene3D" id="3.40.50.2000">
    <property type="entry name" value="Glycogen Phosphorylase B"/>
    <property type="match status" value="2"/>
</dbReference>
<dbReference type="SUPFAM" id="SSF53448">
    <property type="entry name" value="Nucleotide-diphospho-sugar transferases"/>
    <property type="match status" value="1"/>
</dbReference>
<gene>
    <name evidence="5" type="ORF">GCM10022240_00140</name>
</gene>
<proteinExistence type="predicted"/>
<feature type="domain" description="Glycosyl transferase family 1" evidence="3">
    <location>
        <begin position="178"/>
        <end position="330"/>
    </location>
</feature>
<protein>
    <recommendedName>
        <fullName evidence="1">D-inositol 3-phosphate glycosyltransferase</fullName>
    </recommendedName>
</protein>
<evidence type="ECO:0000259" key="3">
    <source>
        <dbReference type="Pfam" id="PF00534"/>
    </source>
</evidence>
<organism evidence="5 6">
    <name type="scientific">Microbacterium kribbense</name>
    <dbReference type="NCBI Taxonomy" id="433645"/>
    <lineage>
        <taxon>Bacteria</taxon>
        <taxon>Bacillati</taxon>
        <taxon>Actinomycetota</taxon>
        <taxon>Actinomycetes</taxon>
        <taxon>Micrococcales</taxon>
        <taxon>Microbacteriaceae</taxon>
        <taxon>Microbacterium</taxon>
    </lineage>
</organism>
<evidence type="ECO:0000256" key="1">
    <source>
        <dbReference type="ARBA" id="ARBA00021292"/>
    </source>
</evidence>
<feature type="domain" description="Glycosyltransferase 2-like" evidence="4">
    <location>
        <begin position="370"/>
        <end position="486"/>
    </location>
</feature>
<reference evidence="6" key="1">
    <citation type="journal article" date="2019" name="Int. J. Syst. Evol. Microbiol.">
        <title>The Global Catalogue of Microorganisms (GCM) 10K type strain sequencing project: providing services to taxonomists for standard genome sequencing and annotation.</title>
        <authorList>
            <consortium name="The Broad Institute Genomics Platform"/>
            <consortium name="The Broad Institute Genome Sequencing Center for Infectious Disease"/>
            <person name="Wu L."/>
            <person name="Ma J."/>
        </authorList>
    </citation>
    <scope>NUCLEOTIDE SEQUENCE [LARGE SCALE GENOMIC DNA]</scope>
    <source>
        <strain evidence="6">JCM 16950</strain>
    </source>
</reference>
<evidence type="ECO:0000256" key="2">
    <source>
        <dbReference type="ARBA" id="ARBA00022679"/>
    </source>
</evidence>
<sequence length="649" mass="70814">MRVLRVAHHGVVSAWRERERRLIAQGADVQLISAAAWNEGGRTVPLDVEGDRFVTGARTIGRHPSVFLFDPRPIWRAIGQRPDLIDLHEEPNALATAEVLLIRWLRRCRAPYVLYSAQNISKRYPIPFRWIERLSLRGAAAAYVCNNDAGRILISKGLRAPAVLVPLGVDTGVYAPREREEPSTEPVIGYVGRLERHKGVHVLMRAVASQPQWRLHITGDGSQRVELEALARDLGVSNRVRFLGHAHGHSLAQRFRDLDVLAVPSLPTPRWLEQFCRVAVESMASGVPVVASDSGAIPDIVGGAGVLVRPDDAVALAAGIAAALERWPELRGYGITRSRQFTWDSVANAQLQMYAEVLGDTATTHEPEALVVAYGPPDDLDECLRALDRRIPVTVVDNSSLSATREVAERHGARYVDAGRNRGFAGGVNLGLRTLVRAGLSDRDVLLLNPDARIGPDAVHQMRDVLRAGNRVAAVGATQTEPGGGGAVRVWWPFPTPWGAWIEALGLGTLQRRRGFAIGSVLLLNAEAIAHLGGLDERFFLYAEEVDWQYRARRHGWDILVADVDATHVGAGTGGDPSVREGHFYASGELYVRKHYGALGWQIYRGANVAGALVRSTLLPGERGAAARRRLRLFTAGPVALRSAAGNGR</sequence>
<dbReference type="InterPro" id="IPR001173">
    <property type="entry name" value="Glyco_trans_2-like"/>
</dbReference>
<dbReference type="SUPFAM" id="SSF53756">
    <property type="entry name" value="UDP-Glycosyltransferase/glycogen phosphorylase"/>
    <property type="match status" value="1"/>
</dbReference>
<comment type="caution">
    <text evidence="5">The sequence shown here is derived from an EMBL/GenBank/DDBJ whole genome shotgun (WGS) entry which is preliminary data.</text>
</comment>
<keyword evidence="2" id="KW-0808">Transferase</keyword>
<accession>A0ABP7FZ46</accession>
<dbReference type="PANTHER" id="PTHR45947">
    <property type="entry name" value="SULFOQUINOVOSYL TRANSFERASE SQD2"/>
    <property type="match status" value="1"/>
</dbReference>
<evidence type="ECO:0000313" key="5">
    <source>
        <dbReference type="EMBL" id="GAA3750859.1"/>
    </source>
</evidence>
<dbReference type="InterPro" id="IPR029044">
    <property type="entry name" value="Nucleotide-diphossugar_trans"/>
</dbReference>
<dbReference type="Proteomes" id="UP001500540">
    <property type="component" value="Unassembled WGS sequence"/>
</dbReference>
<dbReference type="EMBL" id="BAABAF010000001">
    <property type="protein sequence ID" value="GAA3750859.1"/>
    <property type="molecule type" value="Genomic_DNA"/>
</dbReference>
<dbReference type="Pfam" id="PF00535">
    <property type="entry name" value="Glycos_transf_2"/>
    <property type="match status" value="1"/>
</dbReference>
<dbReference type="RefSeq" id="WP_344779280.1">
    <property type="nucleotide sequence ID" value="NZ_BAABAF010000001.1"/>
</dbReference>
<name>A0ABP7FZ46_9MICO</name>
<dbReference type="InterPro" id="IPR001296">
    <property type="entry name" value="Glyco_trans_1"/>
</dbReference>